<comment type="caution">
    <text evidence="3">The sequence shown here is derived from an EMBL/GenBank/DDBJ whole genome shotgun (WGS) entry which is preliminary data.</text>
</comment>
<dbReference type="PRINTS" id="PR00146">
    <property type="entry name" value="DHPICSNTHASE"/>
</dbReference>
<keyword evidence="1 3" id="KW-0456">Lyase</keyword>
<dbReference type="InterPro" id="IPR013785">
    <property type="entry name" value="Aldolase_TIM"/>
</dbReference>
<dbReference type="Gene3D" id="3.20.20.70">
    <property type="entry name" value="Aldolase class I"/>
    <property type="match status" value="1"/>
</dbReference>
<evidence type="ECO:0000313" key="3">
    <source>
        <dbReference type="EMBL" id="KGA21138.1"/>
    </source>
</evidence>
<dbReference type="EMBL" id="JNSL01000013">
    <property type="protein sequence ID" value="KGA21138.1"/>
    <property type="molecule type" value="Genomic_DNA"/>
</dbReference>
<proteinExistence type="predicted"/>
<dbReference type="GO" id="GO:0008840">
    <property type="term" value="F:4-hydroxy-tetrahydrodipicolinate synthase activity"/>
    <property type="evidence" value="ECO:0007669"/>
    <property type="project" value="TreeGrafter"/>
</dbReference>
<dbReference type="SMART" id="SM01130">
    <property type="entry name" value="DHDPS"/>
    <property type="match status" value="1"/>
</dbReference>
<organism evidence="3">
    <name type="scientific">freshwater metagenome</name>
    <dbReference type="NCBI Taxonomy" id="449393"/>
    <lineage>
        <taxon>unclassified sequences</taxon>
        <taxon>metagenomes</taxon>
        <taxon>ecological metagenomes</taxon>
    </lineage>
</organism>
<dbReference type="PIRSF" id="PIRSF001365">
    <property type="entry name" value="DHDPS"/>
    <property type="match status" value="1"/>
</dbReference>
<protein>
    <submittedName>
        <fullName evidence="3">Dihydrodipicolinate synthase/N-acetylneuraminate lyase</fullName>
    </submittedName>
</protein>
<name>A0A094SQZ2_9ZZZZ</name>
<dbReference type="PROSITE" id="PS00665">
    <property type="entry name" value="DHDPS_1"/>
    <property type="match status" value="1"/>
</dbReference>
<dbReference type="PANTHER" id="PTHR12128:SF66">
    <property type="entry name" value="4-HYDROXY-2-OXOGLUTARATE ALDOLASE, MITOCHONDRIAL"/>
    <property type="match status" value="1"/>
</dbReference>
<reference evidence="3" key="1">
    <citation type="submission" date="2014-06" db="EMBL/GenBank/DDBJ databases">
        <title>Key roles for freshwater Actinobacteria revealed by deep metagenomic sequencing.</title>
        <authorList>
            <person name="Ghai R."/>
            <person name="Mizuno C.M."/>
            <person name="Picazo A."/>
            <person name="Camacho A."/>
            <person name="Rodriguez-Valera F."/>
        </authorList>
    </citation>
    <scope>NUCLEOTIDE SEQUENCE</scope>
</reference>
<dbReference type="GO" id="GO:0005829">
    <property type="term" value="C:cytosol"/>
    <property type="evidence" value="ECO:0007669"/>
    <property type="project" value="TreeGrafter"/>
</dbReference>
<evidence type="ECO:0000256" key="2">
    <source>
        <dbReference type="ARBA" id="ARBA00023270"/>
    </source>
</evidence>
<accession>A0A094SQZ2</accession>
<dbReference type="InterPro" id="IPR020624">
    <property type="entry name" value="Schiff_base-form_aldolases_CS"/>
</dbReference>
<keyword evidence="2" id="KW-0704">Schiff base</keyword>
<gene>
    <name evidence="3" type="ORF">GM51_3630</name>
</gene>
<dbReference type="CDD" id="cd00408">
    <property type="entry name" value="DHDPS-like"/>
    <property type="match status" value="1"/>
</dbReference>
<sequence length="310" mass="34612">MKENFVGSYGVLVTPFTDDGKSVDTQKLKNLIDWQIKSKAPGIIILGTTGEFLAVSDEERDLIIETTVKHVAGRIKVLVGTTNAFTPTAVRYSKQAQEFGCDGLMILPPYYYTPTQDEIYQYYKSICEVVSIPIMLYNNPFTSNVDMPAKLVAKLAKSFEQIRYIKEASQDIARVRDVIEESDGLVKVFAGERVVESYQLGATGYVNPYANYIPEASTIICTYLASNKIENAKSINRYIAKIDHIIAEGHPTYGHQCYSKALAAVRGYPVGDVRPPLTKFKELGEDGRIRVEKIKILMDELDQLLLTLAS</sequence>
<dbReference type="InterPro" id="IPR002220">
    <property type="entry name" value="DapA-like"/>
</dbReference>
<dbReference type="Pfam" id="PF00701">
    <property type="entry name" value="DHDPS"/>
    <property type="match status" value="1"/>
</dbReference>
<dbReference type="SUPFAM" id="SSF51569">
    <property type="entry name" value="Aldolase"/>
    <property type="match status" value="1"/>
</dbReference>
<evidence type="ECO:0000256" key="1">
    <source>
        <dbReference type="ARBA" id="ARBA00023239"/>
    </source>
</evidence>
<dbReference type="AlphaFoldDB" id="A0A094SQZ2"/>
<dbReference type="PANTHER" id="PTHR12128">
    <property type="entry name" value="DIHYDRODIPICOLINATE SYNTHASE"/>
    <property type="match status" value="1"/>
</dbReference>